<name>A0A409VZG7_9AGAR</name>
<reference evidence="3 4" key="1">
    <citation type="journal article" date="2018" name="Evol. Lett.">
        <title>Horizontal gene cluster transfer increased hallucinogenic mushroom diversity.</title>
        <authorList>
            <person name="Reynolds H.T."/>
            <person name="Vijayakumar V."/>
            <person name="Gluck-Thaler E."/>
            <person name="Korotkin H.B."/>
            <person name="Matheny P.B."/>
            <person name="Slot J.C."/>
        </authorList>
    </citation>
    <scope>NUCLEOTIDE SEQUENCE [LARGE SCALE GENOMIC DNA]</scope>
    <source>
        <strain evidence="3 4">2629</strain>
    </source>
</reference>
<evidence type="ECO:0000259" key="2">
    <source>
        <dbReference type="Pfam" id="PF24883"/>
    </source>
</evidence>
<keyword evidence="1" id="KW-0677">Repeat</keyword>
<dbReference type="PANTHER" id="PTHR10039">
    <property type="entry name" value="AMELOGENIN"/>
    <property type="match status" value="1"/>
</dbReference>
<gene>
    <name evidence="3" type="ORF">CVT24_007850</name>
</gene>
<organism evidence="3 4">
    <name type="scientific">Panaeolus cyanescens</name>
    <dbReference type="NCBI Taxonomy" id="181874"/>
    <lineage>
        <taxon>Eukaryota</taxon>
        <taxon>Fungi</taxon>
        <taxon>Dikarya</taxon>
        <taxon>Basidiomycota</taxon>
        <taxon>Agaricomycotina</taxon>
        <taxon>Agaricomycetes</taxon>
        <taxon>Agaricomycetidae</taxon>
        <taxon>Agaricales</taxon>
        <taxon>Agaricineae</taxon>
        <taxon>Galeropsidaceae</taxon>
        <taxon>Panaeolus</taxon>
    </lineage>
</organism>
<dbReference type="Pfam" id="PF24883">
    <property type="entry name" value="NPHP3_N"/>
    <property type="match status" value="1"/>
</dbReference>
<comment type="caution">
    <text evidence="3">The sequence shown here is derived from an EMBL/GenBank/DDBJ whole genome shotgun (WGS) entry which is preliminary data.</text>
</comment>
<protein>
    <recommendedName>
        <fullName evidence="2">Nephrocystin 3-like N-terminal domain-containing protein</fullName>
    </recommendedName>
</protein>
<dbReference type="AlphaFoldDB" id="A0A409VZG7"/>
<feature type="domain" description="Nephrocystin 3-like N-terminal" evidence="2">
    <location>
        <begin position="17"/>
        <end position="58"/>
    </location>
</feature>
<evidence type="ECO:0000256" key="1">
    <source>
        <dbReference type="ARBA" id="ARBA00022737"/>
    </source>
</evidence>
<dbReference type="PANTHER" id="PTHR10039:SF14">
    <property type="entry name" value="NACHT DOMAIN-CONTAINING PROTEIN"/>
    <property type="match status" value="1"/>
</dbReference>
<sequence>MEHYEASSVESRRIIPKLIVIDGLDECHGTSSQTQIIAAFSRVFNRRRPPLRLVFTSRPEYHLVHLTNTAPELRDLNVLDLNNQEDADTDIRLYIHTSFESIRAQHQIKPSWPRMGDKLYLARQSSRSFIFPSIVILYVASPDHDPVQRLAAIMGRAPQIGATHPLAPLDDMYSLIFSGIPEEHLSKALLILSPRIFQSEGLQSALVSTIREQLPDLEYNYVAHISHFWGWTIADTNLYLRQLLSVVKVADSEVYLLHATLSDFLKDKERSGRFHIDEAQYSVIYCRRFLQLLPSMIMQLANLHYALDIVAEMFTFRKHSEKVNDMYEHPLVEDLKNLDVNLALHLPDKEADIFLDFMCHALSYPACDKIRRVCYQQICNVIHLRSHPTRTRSSSPLQYSYIIRDPHKHYWRNTYLAHFYLHQFPWRDSLALKPHDFASITYGFLHHNVPLHKCFPLRRVLSESSYDKAISRSLRANESIDLDLLVAYEKVSRHFVPSFPKSYAIIHSF</sequence>
<evidence type="ECO:0000313" key="3">
    <source>
        <dbReference type="EMBL" id="PPQ71623.1"/>
    </source>
</evidence>
<evidence type="ECO:0000313" key="4">
    <source>
        <dbReference type="Proteomes" id="UP000284842"/>
    </source>
</evidence>
<dbReference type="InterPro" id="IPR056884">
    <property type="entry name" value="NPHP3-like_N"/>
</dbReference>
<keyword evidence="4" id="KW-1185">Reference proteome</keyword>
<dbReference type="EMBL" id="NHTK01005907">
    <property type="protein sequence ID" value="PPQ71623.1"/>
    <property type="molecule type" value="Genomic_DNA"/>
</dbReference>
<dbReference type="InParanoid" id="A0A409VZG7"/>
<dbReference type="OrthoDB" id="2683297at2759"/>
<accession>A0A409VZG7</accession>
<dbReference type="Proteomes" id="UP000284842">
    <property type="component" value="Unassembled WGS sequence"/>
</dbReference>
<proteinExistence type="predicted"/>